<dbReference type="SUPFAM" id="SSF161098">
    <property type="entry name" value="MetI-like"/>
    <property type="match status" value="1"/>
</dbReference>
<feature type="transmembrane region" description="Helical" evidence="7">
    <location>
        <begin position="250"/>
        <end position="273"/>
    </location>
</feature>
<dbReference type="AlphaFoldDB" id="A0A806KPK7"/>
<evidence type="ECO:0000256" key="7">
    <source>
        <dbReference type="RuleBase" id="RU363032"/>
    </source>
</evidence>
<evidence type="ECO:0000256" key="2">
    <source>
        <dbReference type="ARBA" id="ARBA00022448"/>
    </source>
</evidence>
<evidence type="ECO:0000259" key="8">
    <source>
        <dbReference type="PROSITE" id="PS50928"/>
    </source>
</evidence>
<protein>
    <submittedName>
        <fullName evidence="9">Binding-protein-dependent transport systems inner membrane component</fullName>
    </submittedName>
</protein>
<evidence type="ECO:0000256" key="4">
    <source>
        <dbReference type="ARBA" id="ARBA00022692"/>
    </source>
</evidence>
<dbReference type="Pfam" id="PF00528">
    <property type="entry name" value="BPD_transp_1"/>
    <property type="match status" value="1"/>
</dbReference>
<dbReference type="CDD" id="cd06261">
    <property type="entry name" value="TM_PBP2"/>
    <property type="match status" value="1"/>
</dbReference>
<evidence type="ECO:0000313" key="9">
    <source>
        <dbReference type="EMBL" id="AGS52659.1"/>
    </source>
</evidence>
<comment type="subcellular location">
    <subcellularLocation>
        <location evidence="1 7">Cell membrane</location>
        <topology evidence="1 7">Multi-pass membrane protein</topology>
    </subcellularLocation>
</comment>
<feature type="transmembrane region" description="Helical" evidence="7">
    <location>
        <begin position="53"/>
        <end position="71"/>
    </location>
</feature>
<feature type="transmembrane region" description="Helical" evidence="7">
    <location>
        <begin position="78"/>
        <end position="98"/>
    </location>
</feature>
<dbReference type="PROSITE" id="PS50928">
    <property type="entry name" value="ABC_TM1"/>
    <property type="match status" value="1"/>
</dbReference>
<dbReference type="PANTHER" id="PTHR30151">
    <property type="entry name" value="ALKANE SULFONATE ABC TRANSPORTER-RELATED, MEMBRANE SUBUNIT"/>
    <property type="match status" value="1"/>
</dbReference>
<organism evidence="9">
    <name type="scientific">uncultured bacterium contig00045</name>
    <dbReference type="NCBI Taxonomy" id="1181531"/>
    <lineage>
        <taxon>Bacteria</taxon>
        <taxon>environmental samples</taxon>
    </lineage>
</organism>
<feature type="transmembrane region" description="Helical" evidence="7">
    <location>
        <begin position="293"/>
        <end position="312"/>
    </location>
</feature>
<evidence type="ECO:0000256" key="3">
    <source>
        <dbReference type="ARBA" id="ARBA00022475"/>
    </source>
</evidence>
<reference evidence="9" key="1">
    <citation type="submission" date="2012-03" db="EMBL/GenBank/DDBJ databases">
        <title>Functional metagenomics reveals considerable lignocellulase gene clusters in the gut microbiome of a wood-feeding higher termite.</title>
        <authorList>
            <person name="Liu N."/>
        </authorList>
    </citation>
    <scope>NUCLEOTIDE SEQUENCE</scope>
</reference>
<comment type="similarity">
    <text evidence="7">Belongs to the binding-protein-dependent transport system permease family.</text>
</comment>
<keyword evidence="2 7" id="KW-0813">Transport</keyword>
<dbReference type="InterPro" id="IPR000515">
    <property type="entry name" value="MetI-like"/>
</dbReference>
<dbReference type="GO" id="GO:0055085">
    <property type="term" value="P:transmembrane transport"/>
    <property type="evidence" value="ECO:0007669"/>
    <property type="project" value="InterPro"/>
</dbReference>
<keyword evidence="6 7" id="KW-0472">Membrane</keyword>
<dbReference type="Gene3D" id="1.10.3720.10">
    <property type="entry name" value="MetI-like"/>
    <property type="match status" value="1"/>
</dbReference>
<dbReference type="InterPro" id="IPR035906">
    <property type="entry name" value="MetI-like_sf"/>
</dbReference>
<feature type="transmembrane region" description="Helical" evidence="7">
    <location>
        <begin position="131"/>
        <end position="156"/>
    </location>
</feature>
<dbReference type="EMBL" id="JQ844204">
    <property type="protein sequence ID" value="AGS52659.1"/>
    <property type="molecule type" value="Genomic_DNA"/>
</dbReference>
<keyword evidence="5 7" id="KW-1133">Transmembrane helix</keyword>
<keyword evidence="3" id="KW-1003">Cell membrane</keyword>
<keyword evidence="4 7" id="KW-0812">Transmembrane</keyword>
<sequence>MNTTNIAKLSLKTRLLRVSHLLFALFLLTQILPQAMSKLRGKTDLPVADAPLYAIVFIAAVEVILIAVSLLARKKETLTLFCDIIAFVYILFIAWTLATAKFNVIREQLFPPPGVVLRQFVEDASPLLGHIGASLLLIARGFALALVTAIPLGLVFGSSARFGSAAGMVSKFIGSIPPVVYIPYGIALLPTFKTVSAMVIFLASFWPIFGGTMSGVMLIDRTIINSARALGVGRVSMLFHVTLNAALPQIMLGASQALTVSFILLTSAEMIAARNGLGFYVKNYSDLGNYTKTIVGVIAIGIVISLVFLVFNRIQKFLLRWR</sequence>
<feature type="transmembrane region" description="Helical" evidence="7">
    <location>
        <begin position="168"/>
        <end position="189"/>
    </location>
</feature>
<feature type="transmembrane region" description="Helical" evidence="7">
    <location>
        <begin position="195"/>
        <end position="219"/>
    </location>
</feature>
<dbReference type="PANTHER" id="PTHR30151:SF0">
    <property type="entry name" value="ABC TRANSPORTER PERMEASE PROTEIN MJ0413-RELATED"/>
    <property type="match status" value="1"/>
</dbReference>
<proteinExistence type="inferred from homology"/>
<evidence type="ECO:0000256" key="6">
    <source>
        <dbReference type="ARBA" id="ARBA00023136"/>
    </source>
</evidence>
<dbReference type="GO" id="GO:0005886">
    <property type="term" value="C:plasma membrane"/>
    <property type="evidence" value="ECO:0007669"/>
    <property type="project" value="UniProtKB-SubCell"/>
</dbReference>
<accession>A0A806KPK7</accession>
<evidence type="ECO:0000256" key="5">
    <source>
        <dbReference type="ARBA" id="ARBA00022989"/>
    </source>
</evidence>
<evidence type="ECO:0000256" key="1">
    <source>
        <dbReference type="ARBA" id="ARBA00004651"/>
    </source>
</evidence>
<feature type="domain" description="ABC transmembrane type-1" evidence="8">
    <location>
        <begin position="131"/>
        <end position="315"/>
    </location>
</feature>
<name>A0A806KPK7_9BACT</name>